<sequence length="94" mass="9960">MGGEVRLLPWAGDGGKACFLFTDGEGGAVSRLADVTEGVQLGMGRELLAHARELLADDPPGGELRFLAERLSEALADALRVAESRGQRLRSRLG</sequence>
<protein>
    <submittedName>
        <fullName evidence="1">Uncharacterized protein</fullName>
    </submittedName>
</protein>
<evidence type="ECO:0000313" key="2">
    <source>
        <dbReference type="Proteomes" id="UP000661025"/>
    </source>
</evidence>
<dbReference type="EMBL" id="JACYXT010000005">
    <property type="protein sequence ID" value="MBD9724506.1"/>
    <property type="molecule type" value="Genomic_DNA"/>
</dbReference>
<dbReference type="RefSeq" id="WP_192361359.1">
    <property type="nucleotide sequence ID" value="NZ_CP119182.1"/>
</dbReference>
<dbReference type="Proteomes" id="UP000661025">
    <property type="component" value="Unassembled WGS sequence"/>
</dbReference>
<organism evidence="1 2">
    <name type="scientific">Streptomyces caniscabiei</name>
    <dbReference type="NCBI Taxonomy" id="2746961"/>
    <lineage>
        <taxon>Bacteria</taxon>
        <taxon>Bacillati</taxon>
        <taxon>Actinomycetota</taxon>
        <taxon>Actinomycetes</taxon>
        <taxon>Kitasatosporales</taxon>
        <taxon>Streptomycetaceae</taxon>
        <taxon>Streptomyces</taxon>
    </lineage>
</organism>
<name>A0A927L414_9ACTN</name>
<evidence type="ECO:0000313" key="1">
    <source>
        <dbReference type="EMBL" id="MBD9724506.1"/>
    </source>
</evidence>
<dbReference type="AlphaFoldDB" id="A0A927L414"/>
<dbReference type="GeneID" id="79932141"/>
<accession>A0A927L414</accession>
<proteinExistence type="predicted"/>
<comment type="caution">
    <text evidence="1">The sequence shown here is derived from an EMBL/GenBank/DDBJ whole genome shotgun (WGS) entry which is preliminary data.</text>
</comment>
<reference evidence="1" key="1">
    <citation type="submission" date="2020-09" db="EMBL/GenBank/DDBJ databases">
        <title>Streptomyces canutascabiei sp. nov., which causes potato common scab and is distributed across the world.</title>
        <authorList>
            <person name="Nguyen H.P."/>
            <person name="Weisberg A.J."/>
            <person name="Chang J.H."/>
            <person name="Clarke C.R."/>
        </authorList>
    </citation>
    <scope>NUCLEOTIDE SEQUENCE</scope>
    <source>
        <strain evidence="1">ID-01-6.2a</strain>
    </source>
</reference>
<gene>
    <name evidence="1" type="ORF">IHE70_15040</name>
</gene>